<dbReference type="Proteomes" id="UP000664477">
    <property type="component" value="Unassembled WGS sequence"/>
</dbReference>
<accession>A0A939NJQ2</accession>
<dbReference type="EMBL" id="JAGETQ010000016">
    <property type="protein sequence ID" value="MBO1915979.1"/>
    <property type="molecule type" value="Genomic_DNA"/>
</dbReference>
<organism evidence="1 2">
    <name type="scientific">Providencia rettgeri</name>
    <dbReference type="NCBI Taxonomy" id="587"/>
    <lineage>
        <taxon>Bacteria</taxon>
        <taxon>Pseudomonadati</taxon>
        <taxon>Pseudomonadota</taxon>
        <taxon>Gammaproteobacteria</taxon>
        <taxon>Enterobacterales</taxon>
        <taxon>Morganellaceae</taxon>
        <taxon>Providencia</taxon>
    </lineage>
</organism>
<evidence type="ECO:0000313" key="1">
    <source>
        <dbReference type="EMBL" id="MBO1915979.1"/>
    </source>
</evidence>
<comment type="caution">
    <text evidence="1">The sequence shown here is derived from an EMBL/GenBank/DDBJ whole genome shotgun (WGS) entry which is preliminary data.</text>
</comment>
<evidence type="ECO:0000313" key="2">
    <source>
        <dbReference type="Proteomes" id="UP000664477"/>
    </source>
</evidence>
<dbReference type="AlphaFoldDB" id="A0A939NJQ2"/>
<proteinExistence type="predicted"/>
<name>A0A939NJQ2_PRORE</name>
<gene>
    <name evidence="1" type="ORF">J4727_05035</name>
</gene>
<reference evidence="1" key="1">
    <citation type="submission" date="2021-03" db="EMBL/GenBank/DDBJ databases">
        <title>Molecular epidemiology and mechanisms of colistin and carbapenem resistance in Enterobacteriaceae from clinical isolates, the environment and porcine samples in Pretoria, South Africa.</title>
        <authorList>
            <person name="Bogoshi D."/>
            <person name="Mbelle N.M."/>
            <person name="Naidoo V."/>
            <person name="Osei Sekyere J."/>
        </authorList>
    </citation>
    <scope>NUCLEOTIDE SEQUENCE</scope>
    <source>
        <strain evidence="1">C052</strain>
    </source>
</reference>
<protein>
    <submittedName>
        <fullName evidence="1">Uncharacterized protein</fullName>
    </submittedName>
</protein>
<sequence>MRDLAARTFLPGYGFPTDVVNFDNLTMEDYIREKTHKIRNKSDREDNVSRYKGLPSRNLSVAIREYAPGAKSF</sequence>